<dbReference type="InterPro" id="IPR009339">
    <property type="entry name" value="DUF998"/>
</dbReference>
<proteinExistence type="predicted"/>
<evidence type="ECO:0000313" key="2">
    <source>
        <dbReference type="EMBL" id="VEG74190.1"/>
    </source>
</evidence>
<feature type="transmembrane region" description="Helical" evidence="1">
    <location>
        <begin position="101"/>
        <end position="121"/>
    </location>
</feature>
<accession>A0A448KBA2</accession>
<protein>
    <submittedName>
        <fullName evidence="2">Protein of uncharacterized function (DUF998)</fullName>
    </submittedName>
</protein>
<feature type="transmembrane region" description="Helical" evidence="1">
    <location>
        <begin position="214"/>
        <end position="232"/>
    </location>
</feature>
<keyword evidence="1" id="KW-0472">Membrane</keyword>
<keyword evidence="3" id="KW-1185">Reference proteome</keyword>
<evidence type="ECO:0000256" key="1">
    <source>
        <dbReference type="SAM" id="Phobius"/>
    </source>
</evidence>
<dbReference type="STRING" id="1278298.GCA_000428685_01932"/>
<organism evidence="2 3">
    <name type="scientific">Actinomyces slackii</name>
    <dbReference type="NCBI Taxonomy" id="52774"/>
    <lineage>
        <taxon>Bacteria</taxon>
        <taxon>Bacillati</taxon>
        <taxon>Actinomycetota</taxon>
        <taxon>Actinomycetes</taxon>
        <taxon>Actinomycetales</taxon>
        <taxon>Actinomycetaceae</taxon>
        <taxon>Actinomyces</taxon>
    </lineage>
</organism>
<feature type="transmembrane region" description="Helical" evidence="1">
    <location>
        <begin position="127"/>
        <end position="148"/>
    </location>
</feature>
<dbReference type="AlphaFoldDB" id="A0A448KBA2"/>
<keyword evidence="1" id="KW-0812">Transmembrane</keyword>
<dbReference type="Pfam" id="PF06197">
    <property type="entry name" value="DUF998"/>
    <property type="match status" value="1"/>
</dbReference>
<feature type="transmembrane region" description="Helical" evidence="1">
    <location>
        <begin position="182"/>
        <end position="202"/>
    </location>
</feature>
<reference evidence="2 3" key="1">
    <citation type="submission" date="2018-12" db="EMBL/GenBank/DDBJ databases">
        <authorList>
            <consortium name="Pathogen Informatics"/>
        </authorList>
    </citation>
    <scope>NUCLEOTIDE SEQUENCE [LARGE SCALE GENOMIC DNA]</scope>
    <source>
        <strain evidence="2 3">NCTC11923</strain>
    </source>
</reference>
<name>A0A448KBA2_9ACTO</name>
<dbReference type="Proteomes" id="UP000276899">
    <property type="component" value="Chromosome"/>
</dbReference>
<dbReference type="RefSeq" id="WP_084500709.1">
    <property type="nucleotide sequence ID" value="NZ_CBCRWE010000025.1"/>
</dbReference>
<evidence type="ECO:0000313" key="3">
    <source>
        <dbReference type="Proteomes" id="UP000276899"/>
    </source>
</evidence>
<feature type="transmembrane region" description="Helical" evidence="1">
    <location>
        <begin position="67"/>
        <end position="89"/>
    </location>
</feature>
<dbReference type="KEGG" id="asla:NCTC11923_00812"/>
<sequence length="234" mass="23955">MASRSLSGVILIGSSLAYGVGQAMALRHWDGEYSMRMNLISDLGASTCAMTDDAYPARYVCSPGHGWFNGGVIASGVLLALAGVVIAVAGRRAAEVITARTASAVLVVAGVAMAVVGAVPFDRDVDVHDAAAMVTAVSQWSAAALLLVPSRVSRSRAEDDDGAAGATGAAGAAARHPRIHEFLSQLTTALLLASVVGFVMFVLPTSQPGLWERIAFDGQALMMLTLGAALIASD</sequence>
<keyword evidence="1" id="KW-1133">Transmembrane helix</keyword>
<gene>
    <name evidence="2" type="ORF">NCTC11923_00812</name>
</gene>
<dbReference type="EMBL" id="LR134363">
    <property type="protein sequence ID" value="VEG74190.1"/>
    <property type="molecule type" value="Genomic_DNA"/>
</dbReference>